<evidence type="ECO:0000313" key="1">
    <source>
        <dbReference type="Proteomes" id="UP000887564"/>
    </source>
</evidence>
<dbReference type="PROSITE" id="PS50092">
    <property type="entry name" value="TSP1"/>
    <property type="match status" value="1"/>
</dbReference>
<name>A0A914RTX4_PAREQ</name>
<evidence type="ECO:0000313" key="2">
    <source>
        <dbReference type="WBParaSite" id="PEQ_0000977301-mRNA-1"/>
    </source>
</evidence>
<protein>
    <submittedName>
        <fullName evidence="2">Uncharacterized protein</fullName>
    </submittedName>
</protein>
<dbReference type="SMART" id="SM00209">
    <property type="entry name" value="TSP1"/>
    <property type="match status" value="1"/>
</dbReference>
<accession>A0A914RTX4</accession>
<dbReference type="Proteomes" id="UP000887564">
    <property type="component" value="Unplaced"/>
</dbReference>
<proteinExistence type="predicted"/>
<reference evidence="2" key="1">
    <citation type="submission" date="2022-11" db="UniProtKB">
        <authorList>
            <consortium name="WormBaseParasite"/>
        </authorList>
    </citation>
    <scope>IDENTIFICATION</scope>
</reference>
<dbReference type="Gene3D" id="2.20.100.10">
    <property type="entry name" value="Thrombospondin type-1 (TSP1) repeat"/>
    <property type="match status" value="1"/>
</dbReference>
<dbReference type="InterPro" id="IPR036383">
    <property type="entry name" value="TSP1_rpt_sf"/>
</dbReference>
<dbReference type="WBParaSite" id="PEQ_0000977301-mRNA-1">
    <property type="protein sequence ID" value="PEQ_0000977301-mRNA-1"/>
    <property type="gene ID" value="PEQ_0000977301"/>
</dbReference>
<dbReference type="AlphaFoldDB" id="A0A914RTX4"/>
<organism evidence="1 2">
    <name type="scientific">Parascaris equorum</name>
    <name type="common">Equine roundworm</name>
    <dbReference type="NCBI Taxonomy" id="6256"/>
    <lineage>
        <taxon>Eukaryota</taxon>
        <taxon>Metazoa</taxon>
        <taxon>Ecdysozoa</taxon>
        <taxon>Nematoda</taxon>
        <taxon>Chromadorea</taxon>
        <taxon>Rhabditida</taxon>
        <taxon>Spirurina</taxon>
        <taxon>Ascaridomorpha</taxon>
        <taxon>Ascaridoidea</taxon>
        <taxon>Ascarididae</taxon>
        <taxon>Parascaris</taxon>
    </lineage>
</organism>
<keyword evidence="1" id="KW-1185">Reference proteome</keyword>
<dbReference type="InterPro" id="IPR000884">
    <property type="entry name" value="TSP1_rpt"/>
</dbReference>
<sequence>MVLIFRARGDTGRGFKAKVWSNLDAAVLVRPTLPTTTHRPTVTWWPTLLRSTAIFGTTVSSTLFATTKAPHCDCGEWSEWTAPCSQECGGCGKRIRRRKCASDNCHDEDKRACNYHVCPPGTNFLINNGEFHILWKGCCVGLFRSGNECSALDDEQNPFLKILSSLLTSQDALKNETFSMYSVHSERES</sequence>